<sequence length="252" mass="28541">MIELSNICLSYGKNDILTNVSLSLRQQGLTSIIGPNGAGKSSLLAILNRLQKPTSGEVRIDGQPIDSFDNRVLATRLSILRQDNQINARISVRDLVCFGRFPYHNGRPTAEDWAVIDQAIHYLDMSDLQDRYLDQLSGGQRQRAFIAMVLAQDTQYVFLDEPLNNLDMKHSVAIMKQLRRACEELSKSIVVVLHDINFASCYSDEIVSMKHGRIAHSGSPEQVMQDHILMDLYDMPLSVQQIDDKRLCLYYL</sequence>
<dbReference type="InterPro" id="IPR017871">
    <property type="entry name" value="ABC_transporter-like_CS"/>
</dbReference>
<proteinExistence type="inferred from homology"/>
<evidence type="ECO:0000313" key="12">
    <source>
        <dbReference type="EMBL" id="EAR09001.1"/>
    </source>
</evidence>
<evidence type="ECO:0000256" key="10">
    <source>
        <dbReference type="ARBA" id="ARBA00023136"/>
    </source>
</evidence>
<dbReference type="Proteomes" id="UP000005953">
    <property type="component" value="Unassembled WGS sequence"/>
</dbReference>
<dbReference type="PANTHER" id="PTHR42771:SF3">
    <property type="entry name" value="PETROBACTIN IMPORT ATP-BINDING PROTEIN YCLP"/>
    <property type="match status" value="1"/>
</dbReference>
<dbReference type="SMART" id="SM00382">
    <property type="entry name" value="AAA"/>
    <property type="match status" value="1"/>
</dbReference>
<evidence type="ECO:0000256" key="9">
    <source>
        <dbReference type="ARBA" id="ARBA00023065"/>
    </source>
</evidence>
<evidence type="ECO:0000256" key="4">
    <source>
        <dbReference type="ARBA" id="ARBA00022475"/>
    </source>
</evidence>
<keyword evidence="7" id="KW-0067">ATP-binding</keyword>
<keyword evidence="10" id="KW-0472">Membrane</keyword>
<evidence type="ECO:0000256" key="2">
    <source>
        <dbReference type="ARBA" id="ARBA00005417"/>
    </source>
</evidence>
<dbReference type="GO" id="GO:0006826">
    <property type="term" value="P:iron ion transport"/>
    <property type="evidence" value="ECO:0007669"/>
    <property type="project" value="UniProtKB-KW"/>
</dbReference>
<reference evidence="12 13" key="1">
    <citation type="submission" date="2006-02" db="EMBL/GenBank/DDBJ databases">
        <authorList>
            <person name="Pinhassi J."/>
            <person name="Pedros-Alio C."/>
            <person name="Ferriera S."/>
            <person name="Johnson J."/>
            <person name="Kravitz S."/>
            <person name="Halpern A."/>
            <person name="Remington K."/>
            <person name="Beeson K."/>
            <person name="Tran B."/>
            <person name="Rogers Y.-H."/>
            <person name="Friedman R."/>
            <person name="Venter J.C."/>
        </authorList>
    </citation>
    <scope>NUCLEOTIDE SEQUENCE [LARGE SCALE GENOMIC DNA]</scope>
    <source>
        <strain evidence="12 13">MED297</strain>
    </source>
</reference>
<evidence type="ECO:0000259" key="11">
    <source>
        <dbReference type="PROSITE" id="PS50893"/>
    </source>
</evidence>
<accession>A4BFY3</accession>
<keyword evidence="8" id="KW-0408">Iron</keyword>
<dbReference type="InterPro" id="IPR051535">
    <property type="entry name" value="Siderophore_ABC-ATPase"/>
</dbReference>
<gene>
    <name evidence="12" type="ORF">MED297_03892</name>
</gene>
<keyword evidence="13" id="KW-1185">Reference proteome</keyword>
<keyword evidence="9" id="KW-0406">Ion transport</keyword>
<dbReference type="OrthoDB" id="6461291at2"/>
<dbReference type="PROSITE" id="PS00211">
    <property type="entry name" value="ABC_TRANSPORTER_1"/>
    <property type="match status" value="1"/>
</dbReference>
<comment type="subcellular location">
    <subcellularLocation>
        <location evidence="1">Cell membrane</location>
        <topology evidence="1">Peripheral membrane protein</topology>
    </subcellularLocation>
</comment>
<evidence type="ECO:0000256" key="7">
    <source>
        <dbReference type="ARBA" id="ARBA00022840"/>
    </source>
</evidence>
<dbReference type="InterPro" id="IPR003593">
    <property type="entry name" value="AAA+_ATPase"/>
</dbReference>
<protein>
    <recommendedName>
        <fullName evidence="11">ABC transporter domain-containing protein</fullName>
    </recommendedName>
</protein>
<dbReference type="Gene3D" id="3.40.50.300">
    <property type="entry name" value="P-loop containing nucleotide triphosphate hydrolases"/>
    <property type="match status" value="1"/>
</dbReference>
<dbReference type="InterPro" id="IPR027417">
    <property type="entry name" value="P-loop_NTPase"/>
</dbReference>
<dbReference type="GO" id="GO:0016887">
    <property type="term" value="F:ATP hydrolysis activity"/>
    <property type="evidence" value="ECO:0007669"/>
    <property type="project" value="InterPro"/>
</dbReference>
<comment type="caution">
    <text evidence="12">The sequence shown here is derived from an EMBL/GenBank/DDBJ whole genome shotgun (WGS) entry which is preliminary data.</text>
</comment>
<dbReference type="FunFam" id="3.40.50.300:FF:000134">
    <property type="entry name" value="Iron-enterobactin ABC transporter ATP-binding protein"/>
    <property type="match status" value="1"/>
</dbReference>
<keyword evidence="3" id="KW-0813">Transport</keyword>
<keyword evidence="5" id="KW-0410">Iron transport</keyword>
<dbReference type="STRING" id="314283.MED297_03892"/>
<keyword evidence="4" id="KW-1003">Cell membrane</keyword>
<evidence type="ECO:0000256" key="1">
    <source>
        <dbReference type="ARBA" id="ARBA00004202"/>
    </source>
</evidence>
<dbReference type="Pfam" id="PF00005">
    <property type="entry name" value="ABC_tran"/>
    <property type="match status" value="1"/>
</dbReference>
<organism evidence="12 13">
    <name type="scientific">Reinekea blandensis MED297</name>
    <dbReference type="NCBI Taxonomy" id="314283"/>
    <lineage>
        <taxon>Bacteria</taxon>
        <taxon>Pseudomonadati</taxon>
        <taxon>Pseudomonadota</taxon>
        <taxon>Gammaproteobacteria</taxon>
        <taxon>Oceanospirillales</taxon>
        <taxon>Saccharospirillaceae</taxon>
        <taxon>Reinekea</taxon>
    </lineage>
</organism>
<comment type="similarity">
    <text evidence="2">Belongs to the ABC transporter superfamily.</text>
</comment>
<dbReference type="EMBL" id="AAOE01000014">
    <property type="protein sequence ID" value="EAR09001.1"/>
    <property type="molecule type" value="Genomic_DNA"/>
</dbReference>
<dbReference type="CDD" id="cd03214">
    <property type="entry name" value="ABC_Iron-Siderophores_B12_Hemin"/>
    <property type="match status" value="1"/>
</dbReference>
<evidence type="ECO:0000313" key="13">
    <source>
        <dbReference type="Proteomes" id="UP000005953"/>
    </source>
</evidence>
<dbReference type="PROSITE" id="PS50893">
    <property type="entry name" value="ABC_TRANSPORTER_2"/>
    <property type="match status" value="1"/>
</dbReference>
<name>A4BFY3_9GAMM</name>
<feature type="domain" description="ABC transporter" evidence="11">
    <location>
        <begin position="2"/>
        <end position="236"/>
    </location>
</feature>
<evidence type="ECO:0000256" key="5">
    <source>
        <dbReference type="ARBA" id="ARBA00022496"/>
    </source>
</evidence>
<evidence type="ECO:0000256" key="6">
    <source>
        <dbReference type="ARBA" id="ARBA00022741"/>
    </source>
</evidence>
<evidence type="ECO:0000256" key="3">
    <source>
        <dbReference type="ARBA" id="ARBA00022448"/>
    </source>
</evidence>
<dbReference type="GO" id="GO:0005886">
    <property type="term" value="C:plasma membrane"/>
    <property type="evidence" value="ECO:0007669"/>
    <property type="project" value="UniProtKB-SubCell"/>
</dbReference>
<dbReference type="PANTHER" id="PTHR42771">
    <property type="entry name" value="IRON(3+)-HYDROXAMATE IMPORT ATP-BINDING PROTEIN FHUC"/>
    <property type="match status" value="1"/>
</dbReference>
<keyword evidence="6" id="KW-0547">Nucleotide-binding</keyword>
<dbReference type="HOGENOM" id="CLU_000604_1_11_6"/>
<dbReference type="GO" id="GO:0005524">
    <property type="term" value="F:ATP binding"/>
    <property type="evidence" value="ECO:0007669"/>
    <property type="project" value="UniProtKB-KW"/>
</dbReference>
<dbReference type="InterPro" id="IPR003439">
    <property type="entry name" value="ABC_transporter-like_ATP-bd"/>
</dbReference>
<dbReference type="AlphaFoldDB" id="A4BFY3"/>
<evidence type="ECO:0000256" key="8">
    <source>
        <dbReference type="ARBA" id="ARBA00023004"/>
    </source>
</evidence>
<dbReference type="RefSeq" id="WP_008047595.1">
    <property type="nucleotide sequence ID" value="NZ_CH724154.1"/>
</dbReference>
<dbReference type="SUPFAM" id="SSF52540">
    <property type="entry name" value="P-loop containing nucleoside triphosphate hydrolases"/>
    <property type="match status" value="1"/>
</dbReference>